<keyword evidence="2" id="KW-1185">Reference proteome</keyword>
<gene>
    <name evidence="1" type="ORF">J5U18_07205</name>
</gene>
<name>A0A8T4HF93_9SPHI</name>
<evidence type="ECO:0000313" key="1">
    <source>
        <dbReference type="EMBL" id="MBP3943351.1"/>
    </source>
</evidence>
<dbReference type="EMBL" id="JAGKSB010000006">
    <property type="protein sequence ID" value="MBP3943351.1"/>
    <property type="molecule type" value="Genomic_DNA"/>
</dbReference>
<proteinExistence type="predicted"/>
<protein>
    <submittedName>
        <fullName evidence="1">SprT domain-containing protein</fullName>
    </submittedName>
</protein>
<comment type="caution">
    <text evidence="1">The sequence shown here is derived from an EMBL/GenBank/DDBJ whole genome shotgun (WGS) entry which is preliminary data.</text>
</comment>
<evidence type="ECO:0000313" key="2">
    <source>
        <dbReference type="Proteomes" id="UP000679691"/>
    </source>
</evidence>
<sequence>MQDYSERLRKYVPEEAAPILSQWINDTGCLFRIARARSTKSGDYRPPYKGEPHRISVNHNLNPYAFLITSIHEFAHLKTWEQHKRHVKPHGQEWKANFKELMDPFLQLTIFPKAIQEAVEYYMSNPAASSCTDLNLYRALQAANTTTAVVTVEMIPEDSYFKMPNGRIFQKKHKLRKRYHCIEVHTQGIYLFHPIAEIVPVEIN</sequence>
<dbReference type="AlphaFoldDB" id="A0A8T4HF93"/>
<organism evidence="1 2">
    <name type="scientific">Rhinopithecimicrobium faecis</name>
    <dbReference type="NCBI Taxonomy" id="2820698"/>
    <lineage>
        <taxon>Bacteria</taxon>
        <taxon>Pseudomonadati</taxon>
        <taxon>Bacteroidota</taxon>
        <taxon>Sphingobacteriia</taxon>
        <taxon>Sphingobacteriales</taxon>
        <taxon>Sphingobacteriaceae</taxon>
        <taxon>Rhinopithecimicrobium</taxon>
    </lineage>
</organism>
<dbReference type="Proteomes" id="UP000679691">
    <property type="component" value="Unassembled WGS sequence"/>
</dbReference>
<accession>A0A8T4HF93</accession>
<dbReference type="RefSeq" id="WP_353546842.1">
    <property type="nucleotide sequence ID" value="NZ_JAGKSB010000006.1"/>
</dbReference>
<reference evidence="1" key="1">
    <citation type="submission" date="2021-03" db="EMBL/GenBank/DDBJ databases">
        <authorList>
            <person name="Lu T."/>
            <person name="Wang Q."/>
            <person name="Han X."/>
        </authorList>
    </citation>
    <scope>NUCLEOTIDE SEQUENCE</scope>
    <source>
        <strain evidence="1">WQ 2009</strain>
    </source>
</reference>